<dbReference type="Gene3D" id="3.40.50.280">
    <property type="entry name" value="Cobalamin-binding domain"/>
    <property type="match status" value="1"/>
</dbReference>
<keyword evidence="3" id="KW-1185">Reference proteome</keyword>
<dbReference type="Proteomes" id="UP000000940">
    <property type="component" value="Chromosome"/>
</dbReference>
<dbReference type="GO" id="GO:0003824">
    <property type="term" value="F:catalytic activity"/>
    <property type="evidence" value="ECO:0007669"/>
    <property type="project" value="InterPro"/>
</dbReference>
<dbReference type="InterPro" id="IPR058240">
    <property type="entry name" value="rSAM_sf"/>
</dbReference>
<sequence length="599" mass="69190">MILKFLNETLPWVRKPSRYIGREINSVVKDPEEVSLRIALVFPDTYEVGTSNHGLEILYHILNEQPDVWAERSYLPWIDMIERMKEKDIPLYTMESYTPLYQMDAVGISLEYELSYTNVIEVLKLSRIPLFFWERKKKDPIVLGGGPCSSNPEPIYGFFDAILIGDGEEAILEIAQVLKETKGEERETIWKELSKIEGVYVPAFYEQKGKKIVPVSPEYPQTIKRRVVKDLNSQPVPVKKIVPNVESVHDRAIIEVARGCTRGCRFCHASVYYRPVRERSLENILENVEEMLKNTGYEEVSLLSLSTMDHTQIGEIVSELLKRYSEKKIAVSIPSTRMDRFGVEIAGRIASVRKTGLTFAPEASTQRLRNIINKNISEEDIFATLEAAKKSGWRRVKLYFMMGLPGETNEDLEEMVELLERVKRLGFKEVSASVSVFVPKPHTPFQFARQISPEEAYEKIKTLKRAKKFAEVSYHDPRMSLLEGVFSRGDRKLLNLIVKAHELGALFDEWSEMFRFDLWEKAFDETGIDPKDYLREIDPSEDLPWDHIDMGVTKEFLKEEYRKAIKGETTDDCRWNRCYLCGVCFRFGVKNVLFGGERG</sequence>
<reference evidence="2 3" key="1">
    <citation type="submission" date="2009-12" db="EMBL/GenBank/DDBJ databases">
        <title>Complete sequence of Thermotoga petrophila RKU-1.</title>
        <authorList>
            <consortium name="US DOE Joint Genome Institute"/>
            <person name="Lucas S."/>
            <person name="Copeland A."/>
            <person name="Lapidus A."/>
            <person name="Glavina del Rio T."/>
            <person name="Dalin E."/>
            <person name="Tice H."/>
            <person name="Bruce D."/>
            <person name="Goodwin L."/>
            <person name="Pitluck S."/>
            <person name="Munk A.C."/>
            <person name="Brettin T."/>
            <person name="Detter J.C."/>
            <person name="Han C."/>
            <person name="Tapia R."/>
            <person name="Larimer F."/>
            <person name="Land M."/>
            <person name="Hauser L."/>
            <person name="Kyrpides N."/>
            <person name="Mikhailova N."/>
            <person name="Nelson K.E."/>
            <person name="Gogarten J.P."/>
            <person name="Noll K.M."/>
        </authorList>
    </citation>
    <scope>NUCLEOTIDE SEQUENCE [LARGE SCALE GENOMIC DNA]</scope>
    <source>
        <strain evidence="3">ATCC BAA-489 / DSM 13996 / JCM 10882 / RKU-10</strain>
    </source>
</reference>
<dbReference type="SUPFAM" id="SSF102114">
    <property type="entry name" value="Radical SAM enzymes"/>
    <property type="match status" value="1"/>
</dbReference>
<gene>
    <name evidence="2" type="ordered locus">Tnap_0568</name>
</gene>
<dbReference type="AlphaFoldDB" id="D2C6S8"/>
<dbReference type="InterPro" id="IPR007197">
    <property type="entry name" value="rSAM"/>
</dbReference>
<dbReference type="HOGENOM" id="CLU_011543_3_2_0"/>
<dbReference type="InterPro" id="IPR045784">
    <property type="entry name" value="Radical_SAM_N2"/>
</dbReference>
<dbReference type="InterPro" id="IPR006638">
    <property type="entry name" value="Elp3/MiaA/NifB-like_rSAM"/>
</dbReference>
<dbReference type="SFLD" id="SFLDS00029">
    <property type="entry name" value="Radical_SAM"/>
    <property type="match status" value="1"/>
</dbReference>
<dbReference type="Pfam" id="PF19864">
    <property type="entry name" value="Radical_SAM_N2"/>
    <property type="match status" value="1"/>
</dbReference>
<dbReference type="PANTHER" id="PTHR42731">
    <property type="entry name" value="SLL1084 PROTEIN"/>
    <property type="match status" value="1"/>
</dbReference>
<dbReference type="CDD" id="cd01335">
    <property type="entry name" value="Radical_SAM"/>
    <property type="match status" value="1"/>
</dbReference>
<dbReference type="InterPro" id="IPR023862">
    <property type="entry name" value="CHP03960_rSAM"/>
</dbReference>
<dbReference type="PANTHER" id="PTHR42731:SF1">
    <property type="entry name" value="RADICAL SAM DOMAIN PROTEIN"/>
    <property type="match status" value="1"/>
</dbReference>
<dbReference type="KEGG" id="tnp:Tnap_0568"/>
<feature type="domain" description="Radical SAM core" evidence="1">
    <location>
        <begin position="246"/>
        <end position="470"/>
    </location>
</feature>
<organism evidence="2 3">
    <name type="scientific">Thermotoga petrophila (strain ATCC BAA-489 / DSM 13996 / JCM 10882 / RKU-10)</name>
    <name type="common">Thermotoga naphthophila</name>
    <dbReference type="NCBI Taxonomy" id="590168"/>
    <lineage>
        <taxon>Bacteria</taxon>
        <taxon>Thermotogati</taxon>
        <taxon>Thermotogota</taxon>
        <taxon>Thermotogae</taxon>
        <taxon>Thermotogales</taxon>
        <taxon>Thermotogaceae</taxon>
        <taxon>Thermotoga</taxon>
    </lineage>
</organism>
<dbReference type="InterPro" id="IPR023404">
    <property type="entry name" value="rSAM_horseshoe"/>
</dbReference>
<dbReference type="NCBIfam" id="TIGR03960">
    <property type="entry name" value="rSAM_fuse_unch"/>
    <property type="match status" value="1"/>
</dbReference>
<dbReference type="Pfam" id="PF04055">
    <property type="entry name" value="Radical_SAM"/>
    <property type="match status" value="1"/>
</dbReference>
<name>D2C6S8_THEP2</name>
<evidence type="ECO:0000259" key="1">
    <source>
        <dbReference type="PROSITE" id="PS51918"/>
    </source>
</evidence>
<dbReference type="SFLD" id="SFLDG01082">
    <property type="entry name" value="B12-binding_domain_containing"/>
    <property type="match status" value="1"/>
</dbReference>
<accession>D2C6S8</accession>
<dbReference type="RefSeq" id="WP_012896040.1">
    <property type="nucleotide sequence ID" value="NC_013642.1"/>
</dbReference>
<dbReference type="SMART" id="SM00729">
    <property type="entry name" value="Elp3"/>
    <property type="match status" value="1"/>
</dbReference>
<protein>
    <submittedName>
        <fullName evidence="2">Radical SAM domain protein</fullName>
    </submittedName>
</protein>
<dbReference type="GO" id="GO:0051536">
    <property type="term" value="F:iron-sulfur cluster binding"/>
    <property type="evidence" value="ECO:0007669"/>
    <property type="project" value="InterPro"/>
</dbReference>
<proteinExistence type="predicted"/>
<dbReference type="PROSITE" id="PS51918">
    <property type="entry name" value="RADICAL_SAM"/>
    <property type="match status" value="1"/>
</dbReference>
<evidence type="ECO:0000313" key="3">
    <source>
        <dbReference type="Proteomes" id="UP000000940"/>
    </source>
</evidence>
<evidence type="ECO:0000313" key="2">
    <source>
        <dbReference type="EMBL" id="ADA66664.1"/>
    </source>
</evidence>
<dbReference type="Gene3D" id="3.80.30.20">
    <property type="entry name" value="tm_1862 like domain"/>
    <property type="match status" value="1"/>
</dbReference>
<dbReference type="EMBL" id="CP001839">
    <property type="protein sequence ID" value="ADA66664.1"/>
    <property type="molecule type" value="Genomic_DNA"/>
</dbReference>